<accession>A0A0J8DBV6</accession>
<feature type="domain" description="DUF4190" evidence="2">
    <location>
        <begin position="8"/>
        <end position="70"/>
    </location>
</feature>
<comment type="caution">
    <text evidence="3">The sequence shown here is derived from an EMBL/GenBank/DDBJ whole genome shotgun (WGS) entry which is preliminary data.</text>
</comment>
<evidence type="ECO:0000256" key="1">
    <source>
        <dbReference type="SAM" id="Phobius"/>
    </source>
</evidence>
<organism evidence="3 4">
    <name type="scientific">Clostridium cylindrosporum DSM 605</name>
    <dbReference type="NCBI Taxonomy" id="1121307"/>
    <lineage>
        <taxon>Bacteria</taxon>
        <taxon>Bacillati</taxon>
        <taxon>Bacillota</taxon>
        <taxon>Clostridia</taxon>
        <taxon>Eubacteriales</taxon>
        <taxon>Clostridiaceae</taxon>
        <taxon>Clostridium</taxon>
    </lineage>
</organism>
<feature type="transmembrane region" description="Helical" evidence="1">
    <location>
        <begin position="55"/>
        <end position="78"/>
    </location>
</feature>
<dbReference type="AlphaFoldDB" id="A0A0J8DBV6"/>
<proteinExistence type="predicted"/>
<evidence type="ECO:0000313" key="4">
    <source>
        <dbReference type="Proteomes" id="UP000036756"/>
    </source>
</evidence>
<dbReference type="EMBL" id="LFVU01000026">
    <property type="protein sequence ID" value="KMT21789.1"/>
    <property type="molecule type" value="Genomic_DNA"/>
</dbReference>
<keyword evidence="1" id="KW-0812">Transmembrane</keyword>
<gene>
    <name evidence="3" type="ORF">CLCY_3c00560</name>
</gene>
<keyword evidence="4" id="KW-1185">Reference proteome</keyword>
<keyword evidence="1" id="KW-0472">Membrane</keyword>
<keyword evidence="1" id="KW-1133">Transmembrane helix</keyword>
<reference evidence="3 4" key="1">
    <citation type="submission" date="2015-06" db="EMBL/GenBank/DDBJ databases">
        <title>Draft genome sequence of the purine-degrading Clostridium cylindrosporum HC-1 (DSM 605).</title>
        <authorList>
            <person name="Poehlein A."/>
            <person name="Schiel-Bengelsdorf B."/>
            <person name="Bengelsdorf F."/>
            <person name="Daniel R."/>
            <person name="Duerre P."/>
        </authorList>
    </citation>
    <scope>NUCLEOTIDE SEQUENCE [LARGE SCALE GENOMIC DNA]</scope>
    <source>
        <strain evidence="3 4">DSM 605</strain>
    </source>
</reference>
<dbReference type="InterPro" id="IPR025241">
    <property type="entry name" value="DUF4190"/>
</dbReference>
<protein>
    <recommendedName>
        <fullName evidence="2">DUF4190 domain-containing protein</fullName>
    </recommendedName>
</protein>
<feature type="transmembrane region" description="Helical" evidence="1">
    <location>
        <begin position="12"/>
        <end position="35"/>
    </location>
</feature>
<dbReference type="PATRIC" id="fig|1121307.3.peg.1410"/>
<name>A0A0J8DBV6_CLOCY</name>
<dbReference type="Proteomes" id="UP000036756">
    <property type="component" value="Unassembled WGS sequence"/>
</dbReference>
<sequence length="92" mass="9979">MKKFNSKAITSLTISILSFVLPFIGIITAFIGFALSFISVKEIVDREEKGMGIAIAGRIISIIAICVQVLLIVGYVLFSNTPAISQSFKIIK</sequence>
<evidence type="ECO:0000313" key="3">
    <source>
        <dbReference type="EMBL" id="KMT21789.1"/>
    </source>
</evidence>
<dbReference type="RefSeq" id="WP_048570447.1">
    <property type="nucleotide sequence ID" value="NZ_LFVU01000026.1"/>
</dbReference>
<dbReference type="STRING" id="1121307.CLCY_3c00560"/>
<evidence type="ECO:0000259" key="2">
    <source>
        <dbReference type="Pfam" id="PF13828"/>
    </source>
</evidence>
<dbReference type="Pfam" id="PF13828">
    <property type="entry name" value="DUF4190"/>
    <property type="match status" value="1"/>
</dbReference>